<accession>C7NWF0</accession>
<dbReference type="KEGG" id="hmu:Hmuk_0153"/>
<dbReference type="eggNOG" id="arCOG07100">
    <property type="taxonomic scope" value="Archaea"/>
</dbReference>
<dbReference type="Proteomes" id="UP000001746">
    <property type="component" value="Chromosome"/>
</dbReference>
<protein>
    <submittedName>
        <fullName evidence="1">Uncharacterized protein</fullName>
    </submittedName>
</protein>
<dbReference type="AlphaFoldDB" id="C7NWF0"/>
<proteinExistence type="predicted"/>
<evidence type="ECO:0000313" key="2">
    <source>
        <dbReference type="Proteomes" id="UP000001746"/>
    </source>
</evidence>
<sequence length="215" mass="24450">MPYYGDISGDFRNLLNEDCEVVVVAVVGGTHHDCYRCPKRAVRNAPQMDEAKWYDMKTVEKRRFMECLGENSPPLEFGYAVFELDDFTNLRSHYKLFQDVSFPPIWDIAIRGIAYTEILYELSGDTNIEFYPDQFRSGVQTDKLCEVIENRLKKAEIECVSSEQVDGVQAADCLAGAVAEEQKGGTPWLEHTNAESQIAECSSWTLIELERLLVS</sequence>
<keyword evidence="2" id="KW-1185">Reference proteome</keyword>
<gene>
    <name evidence="1" type="ordered locus">Hmuk_0153</name>
</gene>
<organism evidence="1 2">
    <name type="scientific">Halomicrobium mukohataei (strain ATCC 700874 / DSM 12286 / JCM 9738 / NCIMB 13541)</name>
    <name type="common">Haloarcula mukohataei</name>
    <dbReference type="NCBI Taxonomy" id="485914"/>
    <lineage>
        <taxon>Archaea</taxon>
        <taxon>Methanobacteriati</taxon>
        <taxon>Methanobacteriota</taxon>
        <taxon>Stenosarchaea group</taxon>
        <taxon>Halobacteria</taxon>
        <taxon>Halobacteriales</taxon>
        <taxon>Haloarculaceae</taxon>
        <taxon>Halomicrobium</taxon>
    </lineage>
</organism>
<name>C7NWF0_HALMD</name>
<reference evidence="1 2" key="1">
    <citation type="journal article" date="2009" name="Stand. Genomic Sci.">
        <title>Complete genome sequence of Halomicrobium mukohataei type strain (arg-2).</title>
        <authorList>
            <person name="Tindall B.J."/>
            <person name="Schneider S."/>
            <person name="Lapidus A."/>
            <person name="Copeland A."/>
            <person name="Glavina Del Rio T."/>
            <person name="Nolan M."/>
            <person name="Lucas S."/>
            <person name="Chen F."/>
            <person name="Tice H."/>
            <person name="Cheng J.F."/>
            <person name="Saunders E."/>
            <person name="Bruce D."/>
            <person name="Goodwin L."/>
            <person name="Pitluck S."/>
            <person name="Mikhailova N."/>
            <person name="Pati A."/>
            <person name="Ivanova N."/>
            <person name="Mavrommatis K."/>
            <person name="Chen A."/>
            <person name="Palaniappan K."/>
            <person name="Chain P."/>
            <person name="Land M."/>
            <person name="Hauser L."/>
            <person name="Chang Y.J."/>
            <person name="Jeffries C.D."/>
            <person name="Brettin T."/>
            <person name="Han C."/>
            <person name="Rohde M."/>
            <person name="Goker M."/>
            <person name="Bristow J."/>
            <person name="Eisen J.A."/>
            <person name="Markowitz V."/>
            <person name="Hugenholtz P."/>
            <person name="Klenk H.P."/>
            <person name="Kyrpides N.C."/>
            <person name="Detter J.C."/>
        </authorList>
    </citation>
    <scope>NUCLEOTIDE SEQUENCE [LARGE SCALE GENOMIC DNA]</scope>
    <source>
        <strain evidence="2">ATCC 700874 / DSM 12286 / JCM 9738 / NCIMB 13541</strain>
    </source>
</reference>
<evidence type="ECO:0000313" key="1">
    <source>
        <dbReference type="EMBL" id="ACV46291.1"/>
    </source>
</evidence>
<dbReference type="EMBL" id="CP001688">
    <property type="protein sequence ID" value="ACV46291.1"/>
    <property type="molecule type" value="Genomic_DNA"/>
</dbReference>
<dbReference type="HOGENOM" id="CLU_1280751_0_0_2"/>